<protein>
    <submittedName>
        <fullName evidence="1">Uncharacterized protein</fullName>
    </submittedName>
</protein>
<proteinExistence type="predicted"/>
<gene>
    <name evidence="1" type="ORF">L3Q82_020029</name>
</gene>
<reference evidence="1" key="1">
    <citation type="submission" date="2022-04" db="EMBL/GenBank/DDBJ databases">
        <title>Jade perch genome.</title>
        <authorList>
            <person name="Chao B."/>
        </authorList>
    </citation>
    <scope>NUCLEOTIDE SEQUENCE</scope>
    <source>
        <strain evidence="1">CB-2022</strain>
    </source>
</reference>
<name>A0ACB8VCY9_9TELE</name>
<evidence type="ECO:0000313" key="1">
    <source>
        <dbReference type="EMBL" id="KAI3353510.1"/>
    </source>
</evidence>
<dbReference type="Proteomes" id="UP000831701">
    <property type="component" value="Chromosome 23"/>
</dbReference>
<sequence length="1021" mass="115376">MAAEEAAARSRSGAPLPRGAPLSPRRLLLLSLCASLLPGPARGLLGFRPEETGAELSVEDGVLKATEGTRFMLRVYYSTAPQRLNRTAGSRANNAAPWIAFIEEPSPGREGQVHPKRNMCMDKNARTSDIEVLGSFKSASSQNSVLVELLAKDLRRREKIKYYSMCAFDGSKWEHYRTRDFWVAVAERSAVPELWLQVLVSVLLLGLSALFSGLNLSLLALDPVELQVLQNSGTDKEQNYARKIESVRRHGNYVLCTLLLGTAIINASLAVWMCQILGMTWLSTVICAFGIFFIGEILPHSVASRHGLAIASKTIWVTRLLMVLSFPISYPISKLLDLILNQEISNFYTREKLLEMLRVTDPYHDLVKEELNIIQGALELRTKTVEDVLTPLTDCFMLASDVVLDFNTMSDIMQSGYTRIPVFENERSNIVDILFVKDLAFVDPDDCTPLKTITQFYKHPLHCVFNDTKLDAMLEEFKKGKSHLAIVQRVNNEGEGDPFYEVMGIVTLEDVIEEIIKSEILDETDLYTDNRTKRRVSHHERKQQDFSIFKLSENEMKVKISPQLLLATHRFLSTGNEPIGLSAFAFRRTDILKGKERGEEKCMYDEAPHIKVLKENRKYSVTAWLSSLPPSEVEPFKPAHISEKILLRLIKHPSVVQELKFDEKNKRAQQHFLFQRNKPVDYFILVLQGRVEVEFGKEALKFENGAFSYFGVPAIMPTVHRSPSRCSGLDRSESMLYGGSMSQLNGGGNVYLPDYSVRQLTHLQIIKITRSHYQNAVTATRMDSSPQTPDADSRLTESNTLTPEPPPAEHAATLMPPQHTTTTTLMPPPREPCRPGSARTRGQQSSVPHSTSMLNEKNRIVREYLQLRSPNKEEMKSLRFRLIIQDLFEPSEADKQSCSIKCFSEAIKGQIFRMDRVQQLQRDGSKSDGQKSPSDSVFLRMDEIPYIREDRSEIDTHTDMASVPIETDTSPFISSLSLSGSEDTLGKKLLLKLSHKKRKKSREGEKTPEDIPEQPLVYTFT</sequence>
<keyword evidence="2" id="KW-1185">Reference proteome</keyword>
<dbReference type="EMBL" id="CM041553">
    <property type="protein sequence ID" value="KAI3353510.1"/>
    <property type="molecule type" value="Genomic_DNA"/>
</dbReference>
<accession>A0ACB8VCY9</accession>
<organism evidence="1 2">
    <name type="scientific">Scortum barcoo</name>
    <name type="common">barcoo grunter</name>
    <dbReference type="NCBI Taxonomy" id="214431"/>
    <lineage>
        <taxon>Eukaryota</taxon>
        <taxon>Metazoa</taxon>
        <taxon>Chordata</taxon>
        <taxon>Craniata</taxon>
        <taxon>Vertebrata</taxon>
        <taxon>Euteleostomi</taxon>
        <taxon>Actinopterygii</taxon>
        <taxon>Neopterygii</taxon>
        <taxon>Teleostei</taxon>
        <taxon>Neoteleostei</taxon>
        <taxon>Acanthomorphata</taxon>
        <taxon>Eupercaria</taxon>
        <taxon>Centrarchiformes</taxon>
        <taxon>Terapontoidei</taxon>
        <taxon>Terapontidae</taxon>
        <taxon>Scortum</taxon>
    </lineage>
</organism>
<evidence type="ECO:0000313" key="2">
    <source>
        <dbReference type="Proteomes" id="UP000831701"/>
    </source>
</evidence>
<comment type="caution">
    <text evidence="1">The sequence shown here is derived from an EMBL/GenBank/DDBJ whole genome shotgun (WGS) entry which is preliminary data.</text>
</comment>